<gene>
    <name evidence="16" type="primary">phoR</name>
    <name evidence="16" type="ORF">MNKW57_04180</name>
</gene>
<keyword evidence="14" id="KW-0472">Membrane</keyword>
<keyword evidence="10 16" id="KW-0418">Kinase</keyword>
<comment type="caution">
    <text evidence="16">The sequence shown here is derived from an EMBL/GenBank/DDBJ whole genome shotgun (WGS) entry which is preliminary data.</text>
</comment>
<dbReference type="Pfam" id="PF11808">
    <property type="entry name" value="PhoR"/>
    <property type="match status" value="1"/>
</dbReference>
<dbReference type="SUPFAM" id="SSF47384">
    <property type="entry name" value="Homodimeric domain of signal transducing histidine kinase"/>
    <property type="match status" value="1"/>
</dbReference>
<keyword evidence="9" id="KW-0547">Nucleotide-binding</keyword>
<dbReference type="SMART" id="SM00388">
    <property type="entry name" value="HisKA"/>
    <property type="match status" value="1"/>
</dbReference>
<evidence type="ECO:0000256" key="9">
    <source>
        <dbReference type="ARBA" id="ARBA00022741"/>
    </source>
</evidence>
<evidence type="ECO:0000313" key="17">
    <source>
        <dbReference type="Proteomes" id="UP001224392"/>
    </source>
</evidence>
<dbReference type="NCBIfam" id="TIGR02966">
    <property type="entry name" value="phoR_proteo"/>
    <property type="match status" value="1"/>
</dbReference>
<dbReference type="PROSITE" id="PS50109">
    <property type="entry name" value="HIS_KIN"/>
    <property type="match status" value="1"/>
</dbReference>
<keyword evidence="11" id="KW-0067">ATP-binding</keyword>
<dbReference type="Gene3D" id="1.10.287.130">
    <property type="match status" value="1"/>
</dbReference>
<evidence type="ECO:0000256" key="14">
    <source>
        <dbReference type="SAM" id="Phobius"/>
    </source>
</evidence>
<organism evidence="16 17">
    <name type="scientific">Biformimicrobium ophioploci</name>
    <dbReference type="NCBI Taxonomy" id="3036711"/>
    <lineage>
        <taxon>Bacteria</taxon>
        <taxon>Pseudomonadati</taxon>
        <taxon>Pseudomonadota</taxon>
        <taxon>Gammaproteobacteria</taxon>
        <taxon>Cellvibrionales</taxon>
        <taxon>Microbulbiferaceae</taxon>
        <taxon>Biformimicrobium</taxon>
    </lineage>
</organism>
<keyword evidence="6" id="KW-0597">Phosphoprotein</keyword>
<dbReference type="EMBL" id="BSYJ01000001">
    <property type="protein sequence ID" value="GMG86097.1"/>
    <property type="molecule type" value="Genomic_DNA"/>
</dbReference>
<dbReference type="InterPro" id="IPR036097">
    <property type="entry name" value="HisK_dim/P_sf"/>
</dbReference>
<evidence type="ECO:0000256" key="3">
    <source>
        <dbReference type="ARBA" id="ARBA00012438"/>
    </source>
</evidence>
<evidence type="ECO:0000256" key="8">
    <source>
        <dbReference type="ARBA" id="ARBA00022692"/>
    </source>
</evidence>
<evidence type="ECO:0000256" key="11">
    <source>
        <dbReference type="ARBA" id="ARBA00022840"/>
    </source>
</evidence>
<evidence type="ECO:0000256" key="13">
    <source>
        <dbReference type="ARBA" id="ARBA00023012"/>
    </source>
</evidence>
<dbReference type="RefSeq" id="WP_285762607.1">
    <property type="nucleotide sequence ID" value="NZ_BSYJ01000001.1"/>
</dbReference>
<dbReference type="SUPFAM" id="SSF55874">
    <property type="entry name" value="ATPase domain of HSP90 chaperone/DNA topoisomerase II/histidine kinase"/>
    <property type="match status" value="1"/>
</dbReference>
<evidence type="ECO:0000256" key="6">
    <source>
        <dbReference type="ARBA" id="ARBA00022553"/>
    </source>
</evidence>
<comment type="catalytic activity">
    <reaction evidence="1">
        <text>ATP + protein L-histidine = ADP + protein N-phospho-L-histidine.</text>
        <dbReference type="EC" id="2.7.13.3"/>
    </reaction>
</comment>
<comment type="subcellular location">
    <subcellularLocation>
        <location evidence="2">Cell membrane</location>
    </subcellularLocation>
</comment>
<name>A0ABQ6LVP3_9GAMM</name>
<keyword evidence="8 14" id="KW-0812">Transmembrane</keyword>
<reference evidence="16 17" key="1">
    <citation type="submission" date="2023-04" db="EMBL/GenBank/DDBJ databases">
        <title>Marinobulbifer ophiurae gen. nov., sp. Nov., isolate from tissue of brittle star Ophioplocus japonicus.</title>
        <authorList>
            <person name="Kawano K."/>
            <person name="Sawayama S."/>
            <person name="Nakagawa S."/>
        </authorList>
    </citation>
    <scope>NUCLEOTIDE SEQUENCE [LARGE SCALE GENOMIC DNA]</scope>
    <source>
        <strain evidence="16 17">NKW57</strain>
    </source>
</reference>
<proteinExistence type="predicted"/>
<dbReference type="InterPro" id="IPR036890">
    <property type="entry name" value="HATPase_C_sf"/>
</dbReference>
<evidence type="ECO:0000256" key="12">
    <source>
        <dbReference type="ARBA" id="ARBA00022989"/>
    </source>
</evidence>
<dbReference type="InterPro" id="IPR050351">
    <property type="entry name" value="BphY/WalK/GraS-like"/>
</dbReference>
<dbReference type="Proteomes" id="UP001224392">
    <property type="component" value="Unassembled WGS sequence"/>
</dbReference>
<keyword evidence="7" id="KW-0808">Transferase</keyword>
<evidence type="ECO:0000256" key="2">
    <source>
        <dbReference type="ARBA" id="ARBA00004236"/>
    </source>
</evidence>
<dbReference type="InterPro" id="IPR003594">
    <property type="entry name" value="HATPase_dom"/>
</dbReference>
<dbReference type="Pfam" id="PF00512">
    <property type="entry name" value="HisKA"/>
    <property type="match status" value="1"/>
</dbReference>
<keyword evidence="4" id="KW-0813">Transport</keyword>
<dbReference type="Gene3D" id="3.30.565.10">
    <property type="entry name" value="Histidine kinase-like ATPase, C-terminal domain"/>
    <property type="match status" value="1"/>
</dbReference>
<dbReference type="Pfam" id="PF02518">
    <property type="entry name" value="HATPase_c"/>
    <property type="match status" value="1"/>
</dbReference>
<dbReference type="PANTHER" id="PTHR45453">
    <property type="entry name" value="PHOSPHATE REGULON SENSOR PROTEIN PHOR"/>
    <property type="match status" value="1"/>
</dbReference>
<accession>A0ABQ6LVP3</accession>
<dbReference type="InterPro" id="IPR021766">
    <property type="entry name" value="PhoR_N"/>
</dbReference>
<evidence type="ECO:0000256" key="5">
    <source>
        <dbReference type="ARBA" id="ARBA00022475"/>
    </source>
</evidence>
<dbReference type="InterPro" id="IPR014310">
    <property type="entry name" value="Sig_transdc_His_kinase_PhoR"/>
</dbReference>
<evidence type="ECO:0000256" key="10">
    <source>
        <dbReference type="ARBA" id="ARBA00022777"/>
    </source>
</evidence>
<dbReference type="InterPro" id="IPR005467">
    <property type="entry name" value="His_kinase_dom"/>
</dbReference>
<keyword evidence="5" id="KW-1003">Cell membrane</keyword>
<evidence type="ECO:0000256" key="1">
    <source>
        <dbReference type="ARBA" id="ARBA00000085"/>
    </source>
</evidence>
<protein>
    <recommendedName>
        <fullName evidence="3">histidine kinase</fullName>
        <ecNumber evidence="3">2.7.13.3</ecNumber>
    </recommendedName>
</protein>
<keyword evidence="17" id="KW-1185">Reference proteome</keyword>
<feature type="transmembrane region" description="Helical" evidence="14">
    <location>
        <begin position="12"/>
        <end position="45"/>
    </location>
</feature>
<evidence type="ECO:0000256" key="4">
    <source>
        <dbReference type="ARBA" id="ARBA00022448"/>
    </source>
</evidence>
<evidence type="ECO:0000313" key="16">
    <source>
        <dbReference type="EMBL" id="GMG86097.1"/>
    </source>
</evidence>
<dbReference type="InterPro" id="IPR003661">
    <property type="entry name" value="HisK_dim/P_dom"/>
</dbReference>
<dbReference type="EC" id="2.7.13.3" evidence="3"/>
<dbReference type="PRINTS" id="PR00344">
    <property type="entry name" value="BCTRLSENSOR"/>
</dbReference>
<keyword evidence="12 14" id="KW-1133">Transmembrane helix</keyword>
<dbReference type="GO" id="GO:0016301">
    <property type="term" value="F:kinase activity"/>
    <property type="evidence" value="ECO:0007669"/>
    <property type="project" value="UniProtKB-KW"/>
</dbReference>
<dbReference type="CDD" id="cd00082">
    <property type="entry name" value="HisKA"/>
    <property type="match status" value="1"/>
</dbReference>
<feature type="domain" description="Histidine kinase" evidence="15">
    <location>
        <begin position="208"/>
        <end position="423"/>
    </location>
</feature>
<keyword evidence="13" id="KW-0902">Two-component regulatory system</keyword>
<evidence type="ECO:0000256" key="7">
    <source>
        <dbReference type="ARBA" id="ARBA00022679"/>
    </source>
</evidence>
<dbReference type="PANTHER" id="PTHR45453:SF1">
    <property type="entry name" value="PHOSPHATE REGULON SENSOR PROTEIN PHOR"/>
    <property type="match status" value="1"/>
</dbReference>
<dbReference type="InterPro" id="IPR004358">
    <property type="entry name" value="Sig_transdc_His_kin-like_C"/>
</dbReference>
<dbReference type="SMART" id="SM00387">
    <property type="entry name" value="HATPase_c"/>
    <property type="match status" value="1"/>
</dbReference>
<sequence length="430" mass="47640">MDRSIGELARFVIIALGCAIFGASTGLWLPGLVLSLAIYLAWVFIQQARFDRWLSLGRRGTPPISFGIWGNISDDFYRMQRRHRREKQKLHALLRRVQDSTGALREGIVALENGDDLSWWNPAAARLLNLQPGDEGQALTNFVREPAFVDYLHGAQRDEPLTMRAPGNEERFLQVEVTRFGNNEALVVVRDTTRLFRLEQMRQDFVANVSHELLTPLTVVSGYLETLEASGQAPEKWARPIEQMQQQAERMAALVQDLLVLSKLETSDQQRGSEEVDVGPLVAAVANETRALSNGRHTVVVECSDECVIAGSSKELHSAFANLASNAVRYSPNGGTITLRWWRDIRGGHFSVRDQGLGIAAVHFPRLTERFYRVDSGRDRATGGTGLGLAIVKHVMVRHGGALDIESAPGRGSNFTLHFPPERLSAASAA</sequence>
<evidence type="ECO:0000259" key="15">
    <source>
        <dbReference type="PROSITE" id="PS50109"/>
    </source>
</evidence>